<comment type="caution">
    <text evidence="1">The sequence shown here is derived from an EMBL/GenBank/DDBJ whole genome shotgun (WGS) entry which is preliminary data.</text>
</comment>
<feature type="non-terminal residue" evidence="1">
    <location>
        <position position="1"/>
    </location>
</feature>
<dbReference type="EMBL" id="BART01014652">
    <property type="protein sequence ID" value="GAG76082.1"/>
    <property type="molecule type" value="Genomic_DNA"/>
</dbReference>
<organism evidence="1">
    <name type="scientific">marine sediment metagenome</name>
    <dbReference type="NCBI Taxonomy" id="412755"/>
    <lineage>
        <taxon>unclassified sequences</taxon>
        <taxon>metagenomes</taxon>
        <taxon>ecological metagenomes</taxon>
    </lineage>
</organism>
<proteinExistence type="predicted"/>
<gene>
    <name evidence="1" type="ORF">S01H4_29047</name>
</gene>
<evidence type="ECO:0000313" key="1">
    <source>
        <dbReference type="EMBL" id="GAG76082.1"/>
    </source>
</evidence>
<protein>
    <submittedName>
        <fullName evidence="1">Uncharacterized protein</fullName>
    </submittedName>
</protein>
<reference evidence="1" key="1">
    <citation type="journal article" date="2014" name="Front. Microbiol.">
        <title>High frequency of phylogenetically diverse reductive dehalogenase-homologous genes in deep subseafloor sedimentary metagenomes.</title>
        <authorList>
            <person name="Kawai M."/>
            <person name="Futagami T."/>
            <person name="Toyoda A."/>
            <person name="Takaki Y."/>
            <person name="Nishi S."/>
            <person name="Hori S."/>
            <person name="Arai W."/>
            <person name="Tsubouchi T."/>
            <person name="Morono Y."/>
            <person name="Uchiyama I."/>
            <person name="Ito T."/>
            <person name="Fujiyama A."/>
            <person name="Inagaki F."/>
            <person name="Takami H."/>
        </authorList>
    </citation>
    <scope>NUCLEOTIDE SEQUENCE</scope>
    <source>
        <strain evidence="1">Expedition CK06-06</strain>
    </source>
</reference>
<accession>X1B451</accession>
<dbReference type="AlphaFoldDB" id="X1B451"/>
<name>X1B451_9ZZZZ</name>
<sequence>IWVNNKNKVRRKNIPDINPRPINVSQIAKIIID</sequence>